<comment type="caution">
    <text evidence="1">The sequence shown here is derived from an EMBL/GenBank/DDBJ whole genome shotgun (WGS) entry which is preliminary data.</text>
</comment>
<dbReference type="RefSeq" id="WP_145079028.1">
    <property type="nucleotide sequence ID" value="NZ_VLKH01000001.1"/>
</dbReference>
<sequence length="166" mass="19112">MEKKGGIDVIVEMIDNKGVVLRSNEVKSVYPYNIDFIELPNGNVVFNLEKGQGYNPKDQVYIYAKDGDGYSLSHKDKVKLPYGYYYSGVVKDKNNIGILVNQIDPSEGKNEIWMFDENIEKLIKKYEVDNSDEYTTTWRVEIDGDKNKLFQQNGTSFRIGEINFSK</sequence>
<organism evidence="1 2">
    <name type="scientific">Sedimentibacter saalensis</name>
    <dbReference type="NCBI Taxonomy" id="130788"/>
    <lineage>
        <taxon>Bacteria</taxon>
        <taxon>Bacillati</taxon>
        <taxon>Bacillota</taxon>
        <taxon>Tissierellia</taxon>
        <taxon>Sedimentibacter</taxon>
    </lineage>
</organism>
<protein>
    <submittedName>
        <fullName evidence="1">Uncharacterized protein</fullName>
    </submittedName>
</protein>
<evidence type="ECO:0000313" key="2">
    <source>
        <dbReference type="Proteomes" id="UP000315343"/>
    </source>
</evidence>
<gene>
    <name evidence="1" type="ORF">LY60_00314</name>
</gene>
<dbReference type="AlphaFoldDB" id="A0A562JK81"/>
<reference evidence="1 2" key="1">
    <citation type="submission" date="2019-07" db="EMBL/GenBank/DDBJ databases">
        <title>Genomic Encyclopedia of Type Strains, Phase I: the one thousand microbial genomes (KMG-I) project.</title>
        <authorList>
            <person name="Kyrpides N."/>
        </authorList>
    </citation>
    <scope>NUCLEOTIDE SEQUENCE [LARGE SCALE GENOMIC DNA]</scope>
    <source>
        <strain evidence="1 2">DSM 13558</strain>
    </source>
</reference>
<evidence type="ECO:0000313" key="1">
    <source>
        <dbReference type="EMBL" id="TWH83702.1"/>
    </source>
</evidence>
<proteinExistence type="predicted"/>
<keyword evidence="2" id="KW-1185">Reference proteome</keyword>
<accession>A0A562JK81</accession>
<dbReference type="Proteomes" id="UP000315343">
    <property type="component" value="Unassembled WGS sequence"/>
</dbReference>
<name>A0A562JK81_9FIRM</name>
<dbReference type="EMBL" id="VLKH01000001">
    <property type="protein sequence ID" value="TWH83702.1"/>
    <property type="molecule type" value="Genomic_DNA"/>
</dbReference>